<feature type="region of interest" description="Disordered" evidence="1">
    <location>
        <begin position="15"/>
        <end position="36"/>
    </location>
</feature>
<evidence type="ECO:0000313" key="2">
    <source>
        <dbReference type="EMBL" id="ALM13034.1"/>
    </source>
</evidence>
<evidence type="ECO:0000313" key="3">
    <source>
        <dbReference type="Proteomes" id="UP000069135"/>
    </source>
</evidence>
<reference evidence="2 3" key="2">
    <citation type="journal article" date="2016" name="PeerJ">
        <title>Analysis of five complete genome sequences for members of the class Peribacteria in the recently recognized Peregrinibacteria bacterial phylum.</title>
        <authorList>
            <person name="Anantharaman K."/>
            <person name="Brown C.T."/>
            <person name="Burstein D."/>
            <person name="Castelle C.J."/>
            <person name="Probst A.J."/>
            <person name="Thomas B.C."/>
            <person name="Williams K.H."/>
            <person name="Banfield J.F."/>
        </authorList>
    </citation>
    <scope>NUCLEOTIDE SEQUENCE [LARGE SCALE GENOMIC DNA]</scope>
    <source>
        <strain evidence="2">RIFOXYD1_FULL_PER-ii_59_16</strain>
    </source>
</reference>
<dbReference type="EMBL" id="CP013065">
    <property type="protein sequence ID" value="ALM13034.1"/>
    <property type="molecule type" value="Genomic_DNA"/>
</dbReference>
<organism evidence="2 3">
    <name type="scientific">Candidatus Peribacter riflensis</name>
    <dbReference type="NCBI Taxonomy" id="1735162"/>
    <lineage>
        <taxon>Bacteria</taxon>
        <taxon>Candidatus Peregrinibacteriota</taxon>
        <taxon>Candidatus Peribacteria</taxon>
        <taxon>Candidatus Peribacterales</taxon>
        <taxon>Candidatus Peribacteraceae</taxon>
        <taxon>Candidatus Peribacter</taxon>
    </lineage>
</organism>
<accession>A0A0S1SKP6</accession>
<accession>A0A0S1SQ13</accession>
<name>A0A0S1SUH0_9BACT</name>
<accession>A0A0S1SN78</accession>
<sequence length="54" mass="6176">MVCAVRGLELPLSPEQNMLHRPNRLPEPPLEQSDKSVTDTLDWLHAMYEEMGVT</sequence>
<evidence type="ECO:0000256" key="1">
    <source>
        <dbReference type="SAM" id="MobiDB-lite"/>
    </source>
</evidence>
<accession>A0A0S1SHF6</accession>
<accession>A0A0S1SUH0</accession>
<protein>
    <submittedName>
        <fullName evidence="2">Uncharacterized protein</fullName>
    </submittedName>
</protein>
<gene>
    <name evidence="2" type="ORF">PeribacterD1_0336</name>
</gene>
<reference evidence="3" key="1">
    <citation type="submission" date="2015-10" db="EMBL/GenBank/DDBJ databases">
        <title>Analysis of five complete genome sequences for members of the class Peribacteria in the recently recognized Peregrinibacteria bacterial phylum.</title>
        <authorList>
            <person name="Anantharaman K."/>
            <person name="Brown C.T."/>
            <person name="Burstein D."/>
            <person name="Castelle C.J."/>
            <person name="Probst A.J."/>
            <person name="Thomas B.C."/>
            <person name="Williams K.H."/>
            <person name="Banfield J.F."/>
        </authorList>
    </citation>
    <scope>NUCLEOTIDE SEQUENCE [LARGE SCALE GENOMIC DNA]</scope>
</reference>
<proteinExistence type="predicted"/>
<dbReference type="Proteomes" id="UP000069135">
    <property type="component" value="Chromosome"/>
</dbReference>
<dbReference type="KEGG" id="prf:PeribacterA2_0336"/>
<dbReference type="AlphaFoldDB" id="A0A0S1SUH0"/>